<evidence type="ECO:0000313" key="3">
    <source>
        <dbReference type="Proteomes" id="UP000077266"/>
    </source>
</evidence>
<feature type="compositionally biased region" description="Polar residues" evidence="1">
    <location>
        <begin position="198"/>
        <end position="223"/>
    </location>
</feature>
<dbReference type="EMBL" id="KV426448">
    <property type="protein sequence ID" value="KZV80806.1"/>
    <property type="molecule type" value="Genomic_DNA"/>
</dbReference>
<organism evidence="2 3">
    <name type="scientific">Exidia glandulosa HHB12029</name>
    <dbReference type="NCBI Taxonomy" id="1314781"/>
    <lineage>
        <taxon>Eukaryota</taxon>
        <taxon>Fungi</taxon>
        <taxon>Dikarya</taxon>
        <taxon>Basidiomycota</taxon>
        <taxon>Agaricomycotina</taxon>
        <taxon>Agaricomycetes</taxon>
        <taxon>Auriculariales</taxon>
        <taxon>Exidiaceae</taxon>
        <taxon>Exidia</taxon>
    </lineage>
</organism>
<protein>
    <submittedName>
        <fullName evidence="2">Uncharacterized protein</fullName>
    </submittedName>
</protein>
<keyword evidence="3" id="KW-1185">Reference proteome</keyword>
<dbReference type="InParanoid" id="A0A165BKC3"/>
<evidence type="ECO:0000313" key="2">
    <source>
        <dbReference type="EMBL" id="KZV80806.1"/>
    </source>
</evidence>
<evidence type="ECO:0000256" key="1">
    <source>
        <dbReference type="SAM" id="MobiDB-lite"/>
    </source>
</evidence>
<gene>
    <name evidence="2" type="ORF">EXIGLDRAFT_732300</name>
</gene>
<reference evidence="2 3" key="1">
    <citation type="journal article" date="2016" name="Mol. Biol. Evol.">
        <title>Comparative Genomics of Early-Diverging Mushroom-Forming Fungi Provides Insights into the Origins of Lignocellulose Decay Capabilities.</title>
        <authorList>
            <person name="Nagy L.G."/>
            <person name="Riley R."/>
            <person name="Tritt A."/>
            <person name="Adam C."/>
            <person name="Daum C."/>
            <person name="Floudas D."/>
            <person name="Sun H."/>
            <person name="Yadav J.S."/>
            <person name="Pangilinan J."/>
            <person name="Larsson K.H."/>
            <person name="Matsuura K."/>
            <person name="Barry K."/>
            <person name="Labutti K."/>
            <person name="Kuo R."/>
            <person name="Ohm R.A."/>
            <person name="Bhattacharya S.S."/>
            <person name="Shirouzu T."/>
            <person name="Yoshinaga Y."/>
            <person name="Martin F.M."/>
            <person name="Grigoriev I.V."/>
            <person name="Hibbett D.S."/>
        </authorList>
    </citation>
    <scope>NUCLEOTIDE SEQUENCE [LARGE SCALE GENOMIC DNA]</scope>
    <source>
        <strain evidence="2 3">HHB12029</strain>
    </source>
</reference>
<feature type="region of interest" description="Disordered" evidence="1">
    <location>
        <begin position="1"/>
        <end position="28"/>
    </location>
</feature>
<name>A0A165BKC3_EXIGL</name>
<dbReference type="Proteomes" id="UP000077266">
    <property type="component" value="Unassembled WGS sequence"/>
</dbReference>
<dbReference type="AlphaFoldDB" id="A0A165BKC3"/>
<feature type="compositionally biased region" description="Polar residues" evidence="1">
    <location>
        <begin position="10"/>
        <end position="21"/>
    </location>
</feature>
<proteinExistence type="predicted"/>
<sequence length="297" mass="31597">MDAGSGNGPDASSSVLNTSGSGDVPARGTTIDSYLTAATATTIHPHGVPLAENGLADSHYPPTIRAPPSLEPNALAVNASGLYYPDSRPLNPPSSQQNVYSYGSAQALPIPYQMSQPLSQLSGPVYGFPPPQGNYGIYQNYPPSSFCPYCRSYTFPVPRAPVSAASGPYHYDYHQHVPVASDALSQPQTTVHEEPAQAAQTQEGFDSEFASLSQGPDGSSEPQTMEVADDHVLPHSPPRARTDFGLLQDLSSVPVPPELEFMDRVPRPETQHGHDTAIRFTDGNELIAAVASSMLRP</sequence>
<accession>A0A165BKC3</accession>
<feature type="region of interest" description="Disordered" evidence="1">
    <location>
        <begin position="185"/>
        <end position="224"/>
    </location>
</feature>